<keyword evidence="3" id="KW-0804">Transcription</keyword>
<dbReference type="InterPro" id="IPR003313">
    <property type="entry name" value="AraC-bd"/>
</dbReference>
<dbReference type="Proteomes" id="UP000676169">
    <property type="component" value="Chromosome"/>
</dbReference>
<dbReference type="PANTHER" id="PTHR43280:SF2">
    <property type="entry name" value="HTH-TYPE TRANSCRIPTIONAL REGULATOR EXSA"/>
    <property type="match status" value="1"/>
</dbReference>
<dbReference type="KEGG" id="lamb:KBB96_20010"/>
<evidence type="ECO:0000259" key="4">
    <source>
        <dbReference type="PROSITE" id="PS01124"/>
    </source>
</evidence>
<evidence type="ECO:0000313" key="5">
    <source>
        <dbReference type="EMBL" id="QUE51127.1"/>
    </source>
</evidence>
<dbReference type="SUPFAM" id="SSF51215">
    <property type="entry name" value="Regulatory protein AraC"/>
    <property type="match status" value="1"/>
</dbReference>
<dbReference type="RefSeq" id="WP_211631266.1">
    <property type="nucleotide sequence ID" value="NZ_CP073100.1"/>
</dbReference>
<dbReference type="InterPro" id="IPR018060">
    <property type="entry name" value="HTH_AraC"/>
</dbReference>
<dbReference type="SMART" id="SM00342">
    <property type="entry name" value="HTH_ARAC"/>
    <property type="match status" value="1"/>
</dbReference>
<dbReference type="PROSITE" id="PS01124">
    <property type="entry name" value="HTH_ARAC_FAMILY_2"/>
    <property type="match status" value="1"/>
</dbReference>
<dbReference type="SUPFAM" id="SSF46689">
    <property type="entry name" value="Homeodomain-like"/>
    <property type="match status" value="2"/>
</dbReference>
<keyword evidence="2" id="KW-0238">DNA-binding</keyword>
<gene>
    <name evidence="5" type="ORF">KBB96_20010</name>
</gene>
<dbReference type="Pfam" id="PF12833">
    <property type="entry name" value="HTH_18"/>
    <property type="match status" value="1"/>
</dbReference>
<dbReference type="Gene3D" id="1.10.10.60">
    <property type="entry name" value="Homeodomain-like"/>
    <property type="match status" value="1"/>
</dbReference>
<keyword evidence="6" id="KW-1185">Reference proteome</keyword>
<evidence type="ECO:0000313" key="6">
    <source>
        <dbReference type="Proteomes" id="UP000676169"/>
    </source>
</evidence>
<feature type="domain" description="HTH araC/xylS-type" evidence="4">
    <location>
        <begin position="159"/>
        <end position="257"/>
    </location>
</feature>
<protein>
    <submittedName>
        <fullName evidence="5">Helix-turn-helix transcriptional regulator</fullName>
    </submittedName>
</protein>
<evidence type="ECO:0000256" key="3">
    <source>
        <dbReference type="ARBA" id="ARBA00023163"/>
    </source>
</evidence>
<dbReference type="Pfam" id="PF02311">
    <property type="entry name" value="AraC_binding"/>
    <property type="match status" value="1"/>
</dbReference>
<evidence type="ECO:0000256" key="2">
    <source>
        <dbReference type="ARBA" id="ARBA00023125"/>
    </source>
</evidence>
<dbReference type="GO" id="GO:0003700">
    <property type="term" value="F:DNA-binding transcription factor activity"/>
    <property type="evidence" value="ECO:0007669"/>
    <property type="project" value="InterPro"/>
</dbReference>
<accession>A0A975G953</accession>
<dbReference type="AlphaFoldDB" id="A0A975G953"/>
<evidence type="ECO:0000256" key="1">
    <source>
        <dbReference type="ARBA" id="ARBA00023015"/>
    </source>
</evidence>
<sequence>MYSPLGAPPTKDQIVIHEVGYLARNYWWVFPNTVSPFWRLYYNSRSGHKMVIGDREVELEPGHLVIIPDHVLFHPYGTEAVPHFWIAFSPGLLLAKPGPLLLPVSPEERGLVERICGKFTGPAEGDRFAIYHQSAALLHLVVSREEIGWNDAERSPVLVKVTDYIARNFVSLPDVPVLAKMAGVSARTLSAMFQREYHVSPTRFIARVRTSEAAKLLAETSLSLDEIAEKTGFPNRYYLTRVFTKLTGKSPARFRKESHAAAMGKEEP</sequence>
<dbReference type="InterPro" id="IPR037923">
    <property type="entry name" value="HTH-like"/>
</dbReference>
<dbReference type="PANTHER" id="PTHR43280">
    <property type="entry name" value="ARAC-FAMILY TRANSCRIPTIONAL REGULATOR"/>
    <property type="match status" value="1"/>
</dbReference>
<reference evidence="5" key="1">
    <citation type="submission" date="2021-04" db="EMBL/GenBank/DDBJ databases">
        <title>Luteolibacter sp. 32A isolated from the skin of an Anderson's salamander (Ambystoma andersonii).</title>
        <authorList>
            <person name="Spergser J."/>
            <person name="Busse H.-J."/>
        </authorList>
    </citation>
    <scope>NUCLEOTIDE SEQUENCE</scope>
    <source>
        <strain evidence="5">32A</strain>
    </source>
</reference>
<organism evidence="5 6">
    <name type="scientific">Luteolibacter ambystomatis</name>
    <dbReference type="NCBI Taxonomy" id="2824561"/>
    <lineage>
        <taxon>Bacteria</taxon>
        <taxon>Pseudomonadati</taxon>
        <taxon>Verrucomicrobiota</taxon>
        <taxon>Verrucomicrobiia</taxon>
        <taxon>Verrucomicrobiales</taxon>
        <taxon>Verrucomicrobiaceae</taxon>
        <taxon>Luteolibacter</taxon>
    </lineage>
</organism>
<keyword evidence="1" id="KW-0805">Transcription regulation</keyword>
<dbReference type="GO" id="GO:0043565">
    <property type="term" value="F:sequence-specific DNA binding"/>
    <property type="evidence" value="ECO:0007669"/>
    <property type="project" value="InterPro"/>
</dbReference>
<dbReference type="InterPro" id="IPR009057">
    <property type="entry name" value="Homeodomain-like_sf"/>
</dbReference>
<name>A0A975G953_9BACT</name>
<dbReference type="EMBL" id="CP073100">
    <property type="protein sequence ID" value="QUE51127.1"/>
    <property type="molecule type" value="Genomic_DNA"/>
</dbReference>
<proteinExistence type="predicted"/>